<dbReference type="InterPro" id="IPR049326">
    <property type="entry name" value="Rhodopsin_dom_fungi"/>
</dbReference>
<proteinExistence type="inferred from homology"/>
<dbReference type="GeneID" id="19277247"/>
<feature type="transmembrane region" description="Helical" evidence="6">
    <location>
        <begin position="43"/>
        <end position="65"/>
    </location>
</feature>
<keyword evidence="9" id="KW-1185">Reference proteome</keyword>
<accession>W3WN09</accession>
<dbReference type="RefSeq" id="XP_007839006.1">
    <property type="nucleotide sequence ID" value="XM_007840815.1"/>
</dbReference>
<feature type="transmembrane region" description="Helical" evidence="6">
    <location>
        <begin position="194"/>
        <end position="215"/>
    </location>
</feature>
<dbReference type="InterPro" id="IPR052337">
    <property type="entry name" value="SAT4-like"/>
</dbReference>
<dbReference type="InParanoid" id="W3WN09"/>
<keyword evidence="2 6" id="KW-0812">Transmembrane</keyword>
<dbReference type="KEGG" id="pfy:PFICI_12234"/>
<dbReference type="PANTHER" id="PTHR33048">
    <property type="entry name" value="PTH11-LIKE INTEGRAL MEMBRANE PROTEIN (AFU_ORTHOLOGUE AFUA_5G11245)"/>
    <property type="match status" value="1"/>
</dbReference>
<feature type="transmembrane region" description="Helical" evidence="6">
    <location>
        <begin position="113"/>
        <end position="140"/>
    </location>
</feature>
<sequence length="277" mass="30519">MAHNSIVSYGTWTGIASPDSAIPNGTTGATYMEGMKMVTLWQIFYMGGSVFIKTSICMTLIRLSVQRRYTYFLYGIIVVTILTTFVTLISVWIQCRPLAASWGEVAGECMDVSVLITLTYVVSGLNIGTDWSVALLPIAILWKLQMPRKIKIAVSFVLGLGVFSSVATIVRIPYSSAYTATTNYLVGLGHLIEWTVIECDVAIIAGSLPMLRHLIKPLRKEDSEKKSGQSTELVTIGRLGLKKGPVYDTIHESDNLEFFDDKTNESTRSMVPRGRAS</sequence>
<dbReference type="OMA" id="IKISICA"/>
<dbReference type="OrthoDB" id="3897607at2759"/>
<dbReference type="PANTHER" id="PTHR33048:SF15">
    <property type="entry name" value="INTEGRAL MEMBRANE PROTEIN"/>
    <property type="match status" value="1"/>
</dbReference>
<dbReference type="HOGENOM" id="CLU_028200_3_1_1"/>
<evidence type="ECO:0000256" key="1">
    <source>
        <dbReference type="ARBA" id="ARBA00004141"/>
    </source>
</evidence>
<evidence type="ECO:0000256" key="6">
    <source>
        <dbReference type="SAM" id="Phobius"/>
    </source>
</evidence>
<feature type="transmembrane region" description="Helical" evidence="6">
    <location>
        <begin position="152"/>
        <end position="174"/>
    </location>
</feature>
<feature type="transmembrane region" description="Helical" evidence="6">
    <location>
        <begin position="72"/>
        <end position="93"/>
    </location>
</feature>
<feature type="domain" description="Rhodopsin" evidence="7">
    <location>
        <begin position="40"/>
        <end position="216"/>
    </location>
</feature>
<evidence type="ECO:0000259" key="7">
    <source>
        <dbReference type="Pfam" id="PF20684"/>
    </source>
</evidence>
<dbReference type="Pfam" id="PF20684">
    <property type="entry name" value="Fung_rhodopsin"/>
    <property type="match status" value="1"/>
</dbReference>
<comment type="subcellular location">
    <subcellularLocation>
        <location evidence="1">Membrane</location>
        <topology evidence="1">Multi-pass membrane protein</topology>
    </subcellularLocation>
</comment>
<comment type="similarity">
    <text evidence="5">Belongs to the SAT4 family.</text>
</comment>
<evidence type="ECO:0000256" key="5">
    <source>
        <dbReference type="ARBA" id="ARBA00038359"/>
    </source>
</evidence>
<dbReference type="eggNOG" id="ENOG502SMXZ">
    <property type="taxonomic scope" value="Eukaryota"/>
</dbReference>
<evidence type="ECO:0000256" key="3">
    <source>
        <dbReference type="ARBA" id="ARBA00022989"/>
    </source>
</evidence>
<evidence type="ECO:0000256" key="4">
    <source>
        <dbReference type="ARBA" id="ARBA00023136"/>
    </source>
</evidence>
<keyword evidence="4 6" id="KW-0472">Membrane</keyword>
<evidence type="ECO:0000313" key="8">
    <source>
        <dbReference type="EMBL" id="ETS75290.1"/>
    </source>
</evidence>
<organism evidence="8 9">
    <name type="scientific">Pestalotiopsis fici (strain W106-1 / CGMCC3.15140)</name>
    <dbReference type="NCBI Taxonomy" id="1229662"/>
    <lineage>
        <taxon>Eukaryota</taxon>
        <taxon>Fungi</taxon>
        <taxon>Dikarya</taxon>
        <taxon>Ascomycota</taxon>
        <taxon>Pezizomycotina</taxon>
        <taxon>Sordariomycetes</taxon>
        <taxon>Xylariomycetidae</taxon>
        <taxon>Amphisphaeriales</taxon>
        <taxon>Sporocadaceae</taxon>
        <taxon>Pestalotiopsis</taxon>
    </lineage>
</organism>
<name>W3WN09_PESFW</name>
<evidence type="ECO:0000313" key="9">
    <source>
        <dbReference type="Proteomes" id="UP000030651"/>
    </source>
</evidence>
<keyword evidence="3 6" id="KW-1133">Transmembrane helix</keyword>
<protein>
    <recommendedName>
        <fullName evidence="7">Rhodopsin domain-containing protein</fullName>
    </recommendedName>
</protein>
<dbReference type="Proteomes" id="UP000030651">
    <property type="component" value="Unassembled WGS sequence"/>
</dbReference>
<dbReference type="AlphaFoldDB" id="W3WN09"/>
<reference evidence="9" key="1">
    <citation type="journal article" date="2015" name="BMC Genomics">
        <title>Genomic and transcriptomic analysis of the endophytic fungus Pestalotiopsis fici reveals its lifestyle and high potential for synthesis of natural products.</title>
        <authorList>
            <person name="Wang X."/>
            <person name="Zhang X."/>
            <person name="Liu L."/>
            <person name="Xiang M."/>
            <person name="Wang W."/>
            <person name="Sun X."/>
            <person name="Che Y."/>
            <person name="Guo L."/>
            <person name="Liu G."/>
            <person name="Guo L."/>
            <person name="Wang C."/>
            <person name="Yin W.B."/>
            <person name="Stadler M."/>
            <person name="Zhang X."/>
            <person name="Liu X."/>
        </authorList>
    </citation>
    <scope>NUCLEOTIDE SEQUENCE [LARGE SCALE GENOMIC DNA]</scope>
    <source>
        <strain evidence="9">W106-1 / CGMCC3.15140</strain>
    </source>
</reference>
<dbReference type="GO" id="GO:0016020">
    <property type="term" value="C:membrane"/>
    <property type="evidence" value="ECO:0007669"/>
    <property type="project" value="UniProtKB-SubCell"/>
</dbReference>
<gene>
    <name evidence="8" type="ORF">PFICI_12234</name>
</gene>
<dbReference type="EMBL" id="KI912118">
    <property type="protein sequence ID" value="ETS75290.1"/>
    <property type="molecule type" value="Genomic_DNA"/>
</dbReference>
<evidence type="ECO:0000256" key="2">
    <source>
        <dbReference type="ARBA" id="ARBA00022692"/>
    </source>
</evidence>